<dbReference type="Proteomes" id="UP000007879">
    <property type="component" value="Unassembled WGS sequence"/>
</dbReference>
<dbReference type="GO" id="GO:1904491">
    <property type="term" value="P:protein localization to ciliary transition zone"/>
    <property type="evidence" value="ECO:0007669"/>
    <property type="project" value="TreeGrafter"/>
</dbReference>
<dbReference type="GO" id="GO:1905515">
    <property type="term" value="P:non-motile cilium assembly"/>
    <property type="evidence" value="ECO:0007669"/>
    <property type="project" value="TreeGrafter"/>
</dbReference>
<dbReference type="PANTHER" id="PTHR20837">
    <property type="entry name" value="CENTROSOMAL PROTEIN-RELATED"/>
    <property type="match status" value="1"/>
</dbReference>
<dbReference type="GO" id="GO:0035869">
    <property type="term" value="C:ciliary transition zone"/>
    <property type="evidence" value="ECO:0007669"/>
    <property type="project" value="TreeGrafter"/>
</dbReference>
<dbReference type="InterPro" id="IPR041510">
    <property type="entry name" value="DUF5523"/>
</dbReference>
<sequence length="267" mass="31152">PLETKTPDENPPVFDEDIGLYVGQRPKVSIGNLATMENRLLRRPDMGKGWFGKDGLILTTPEPTHKLIIRPLIIGEDPNRHLIYREPRMAGNSTAIINKTDGVKDCQLEIYLGSIHFSHHPLFSREHVLSQFLSKQCEVYHKIDRSRLIEQYREQLKALQYSIQDLKQSQTDPMQASEQLERYRLEVRAKRQQLKQTGATEYQLMQNILKTWRELKQLREDQGYSCTTSQLVIHRFGSDAMIEQSLRDRDIEAELMERRGSRSNYDS</sequence>
<dbReference type="KEGG" id="aqu:109590850"/>
<proteinExistence type="predicted"/>
<evidence type="ECO:0000313" key="3">
    <source>
        <dbReference type="Proteomes" id="UP000007879"/>
    </source>
</evidence>
<keyword evidence="3" id="KW-1185">Reference proteome</keyword>
<accession>A0AAN0JZC3</accession>
<protein>
    <recommendedName>
        <fullName evidence="1">DUF5523 domain-containing protein</fullName>
    </recommendedName>
</protein>
<feature type="domain" description="DUF5523" evidence="1">
    <location>
        <begin position="3"/>
        <end position="74"/>
    </location>
</feature>
<dbReference type="GeneID" id="109590850"/>
<dbReference type="Pfam" id="PF17661">
    <property type="entry name" value="DUF5523"/>
    <property type="match status" value="1"/>
</dbReference>
<name>A0AAN0JZC3_AMPQE</name>
<dbReference type="PANTHER" id="PTHR20837:SF0">
    <property type="entry name" value="COILED-COIL AND C2 DOMAIN-CONTAINING PROTEIN 2A"/>
    <property type="match status" value="1"/>
</dbReference>
<evidence type="ECO:0000259" key="1">
    <source>
        <dbReference type="Pfam" id="PF17661"/>
    </source>
</evidence>
<dbReference type="InterPro" id="IPR052434">
    <property type="entry name" value="Tectonic-like_complex_comp"/>
</dbReference>
<dbReference type="RefSeq" id="XP_019862274.1">
    <property type="nucleotide sequence ID" value="XM_020006715.1"/>
</dbReference>
<dbReference type="AlphaFoldDB" id="A0AAN0JZC3"/>
<reference evidence="2" key="2">
    <citation type="submission" date="2024-06" db="UniProtKB">
        <authorList>
            <consortium name="EnsemblMetazoa"/>
        </authorList>
    </citation>
    <scope>IDENTIFICATION</scope>
</reference>
<organism evidence="2 3">
    <name type="scientific">Amphimedon queenslandica</name>
    <name type="common">Sponge</name>
    <dbReference type="NCBI Taxonomy" id="400682"/>
    <lineage>
        <taxon>Eukaryota</taxon>
        <taxon>Metazoa</taxon>
        <taxon>Porifera</taxon>
        <taxon>Demospongiae</taxon>
        <taxon>Heteroscleromorpha</taxon>
        <taxon>Haplosclerida</taxon>
        <taxon>Niphatidae</taxon>
        <taxon>Amphimedon</taxon>
    </lineage>
</organism>
<reference evidence="3" key="1">
    <citation type="journal article" date="2010" name="Nature">
        <title>The Amphimedon queenslandica genome and the evolution of animal complexity.</title>
        <authorList>
            <person name="Srivastava M."/>
            <person name="Simakov O."/>
            <person name="Chapman J."/>
            <person name="Fahey B."/>
            <person name="Gauthier M.E."/>
            <person name="Mitros T."/>
            <person name="Richards G.S."/>
            <person name="Conaco C."/>
            <person name="Dacre M."/>
            <person name="Hellsten U."/>
            <person name="Larroux C."/>
            <person name="Putnam N.H."/>
            <person name="Stanke M."/>
            <person name="Adamska M."/>
            <person name="Darling A."/>
            <person name="Degnan S.M."/>
            <person name="Oakley T.H."/>
            <person name="Plachetzki D.C."/>
            <person name="Zhai Y."/>
            <person name="Adamski M."/>
            <person name="Calcino A."/>
            <person name="Cummins S.F."/>
            <person name="Goodstein D.M."/>
            <person name="Harris C."/>
            <person name="Jackson D.J."/>
            <person name="Leys S.P."/>
            <person name="Shu S."/>
            <person name="Woodcroft B.J."/>
            <person name="Vervoort M."/>
            <person name="Kosik K.S."/>
            <person name="Manning G."/>
            <person name="Degnan B.M."/>
            <person name="Rokhsar D.S."/>
        </authorList>
    </citation>
    <scope>NUCLEOTIDE SEQUENCE [LARGE SCALE GENOMIC DNA]</scope>
</reference>
<dbReference type="EnsemblMetazoa" id="XM_020006715.1">
    <property type="protein sequence ID" value="XP_019862274.1"/>
    <property type="gene ID" value="LOC109590850"/>
</dbReference>
<evidence type="ECO:0000313" key="2">
    <source>
        <dbReference type="EnsemblMetazoa" id="XP_019862274.1"/>
    </source>
</evidence>